<evidence type="ECO:0000313" key="6">
    <source>
        <dbReference type="EMBL" id="KAK1884273.1"/>
    </source>
</evidence>
<organism evidence="6 7">
    <name type="scientific">Dissostichus eleginoides</name>
    <name type="common">Patagonian toothfish</name>
    <name type="synonym">Dissostichus amissus</name>
    <dbReference type="NCBI Taxonomy" id="100907"/>
    <lineage>
        <taxon>Eukaryota</taxon>
        <taxon>Metazoa</taxon>
        <taxon>Chordata</taxon>
        <taxon>Craniata</taxon>
        <taxon>Vertebrata</taxon>
        <taxon>Euteleostomi</taxon>
        <taxon>Actinopterygii</taxon>
        <taxon>Neopterygii</taxon>
        <taxon>Teleostei</taxon>
        <taxon>Neoteleostei</taxon>
        <taxon>Acanthomorphata</taxon>
        <taxon>Eupercaria</taxon>
        <taxon>Perciformes</taxon>
        <taxon>Notothenioidei</taxon>
        <taxon>Nototheniidae</taxon>
        <taxon>Dissostichus</taxon>
    </lineage>
</organism>
<dbReference type="InterPro" id="IPR036236">
    <property type="entry name" value="Znf_C2H2_sf"/>
</dbReference>
<evidence type="ECO:0000256" key="1">
    <source>
        <dbReference type="ARBA" id="ARBA00022723"/>
    </source>
</evidence>
<dbReference type="GO" id="GO:0003677">
    <property type="term" value="F:DNA binding"/>
    <property type="evidence" value="ECO:0007669"/>
    <property type="project" value="InterPro"/>
</dbReference>
<keyword evidence="3" id="KW-0862">Zinc</keyword>
<dbReference type="InterPro" id="IPR003656">
    <property type="entry name" value="Znf_BED"/>
</dbReference>
<evidence type="ECO:0000256" key="3">
    <source>
        <dbReference type="ARBA" id="ARBA00022833"/>
    </source>
</evidence>
<dbReference type="AlphaFoldDB" id="A0AAD9BLZ6"/>
<evidence type="ECO:0000256" key="2">
    <source>
        <dbReference type="ARBA" id="ARBA00022771"/>
    </source>
</evidence>
<sequence>MASKRSNVWKYFDQVSECGVECKLCQMKLVYHKSTSSMLNHLKLKHKTFSLEPESERHEQPLITSFTSARRHCDPARRERITALITRMITKRHATTELR</sequence>
<gene>
    <name evidence="6" type="ORF">KUDE01_022594</name>
</gene>
<dbReference type="Proteomes" id="UP001228049">
    <property type="component" value="Unassembled WGS sequence"/>
</dbReference>
<accession>A0AAD9BLZ6</accession>
<evidence type="ECO:0000259" key="5">
    <source>
        <dbReference type="PROSITE" id="PS50808"/>
    </source>
</evidence>
<dbReference type="SMART" id="SM00614">
    <property type="entry name" value="ZnF_BED"/>
    <property type="match status" value="1"/>
</dbReference>
<dbReference type="SUPFAM" id="SSF57667">
    <property type="entry name" value="beta-beta-alpha zinc fingers"/>
    <property type="match status" value="1"/>
</dbReference>
<keyword evidence="7" id="KW-1185">Reference proteome</keyword>
<dbReference type="EMBL" id="JASDAP010000022">
    <property type="protein sequence ID" value="KAK1884273.1"/>
    <property type="molecule type" value="Genomic_DNA"/>
</dbReference>
<evidence type="ECO:0000256" key="4">
    <source>
        <dbReference type="PROSITE-ProRule" id="PRU00027"/>
    </source>
</evidence>
<reference evidence="6" key="1">
    <citation type="submission" date="2023-04" db="EMBL/GenBank/DDBJ databases">
        <title>Chromosome-level genome of Chaenocephalus aceratus.</title>
        <authorList>
            <person name="Park H."/>
        </authorList>
    </citation>
    <scope>NUCLEOTIDE SEQUENCE</scope>
    <source>
        <strain evidence="6">DE</strain>
        <tissue evidence="6">Muscle</tissue>
    </source>
</reference>
<comment type="caution">
    <text evidence="6">The sequence shown here is derived from an EMBL/GenBank/DDBJ whole genome shotgun (WGS) entry which is preliminary data.</text>
</comment>
<protein>
    <submittedName>
        <fullName evidence="6">Zinc finger BED domain containing protein 3</fullName>
    </submittedName>
</protein>
<dbReference type="Pfam" id="PF02892">
    <property type="entry name" value="zf-BED"/>
    <property type="match status" value="1"/>
</dbReference>
<keyword evidence="1" id="KW-0479">Metal-binding</keyword>
<feature type="domain" description="BED-type" evidence="5">
    <location>
        <begin position="3"/>
        <end position="53"/>
    </location>
</feature>
<name>A0AAD9BLZ6_DISEL</name>
<dbReference type="PROSITE" id="PS50808">
    <property type="entry name" value="ZF_BED"/>
    <property type="match status" value="1"/>
</dbReference>
<keyword evidence="2 4" id="KW-0863">Zinc-finger</keyword>
<proteinExistence type="predicted"/>
<dbReference type="GO" id="GO:0008270">
    <property type="term" value="F:zinc ion binding"/>
    <property type="evidence" value="ECO:0007669"/>
    <property type="project" value="UniProtKB-KW"/>
</dbReference>
<evidence type="ECO:0000313" key="7">
    <source>
        <dbReference type="Proteomes" id="UP001228049"/>
    </source>
</evidence>